<feature type="domain" description="C-type lectin" evidence="2">
    <location>
        <begin position="22"/>
        <end position="145"/>
    </location>
</feature>
<dbReference type="GeneTree" id="ENSGT00940000163911"/>
<feature type="signal peptide" evidence="1">
    <location>
        <begin position="1"/>
        <end position="21"/>
    </location>
</feature>
<keyword evidence="4" id="KW-1185">Reference proteome</keyword>
<dbReference type="STRING" id="30732.ENSOMEP00000001942"/>
<accession>A0A3B3B9T5</accession>
<dbReference type="InterPro" id="IPR016187">
    <property type="entry name" value="CTDL_fold"/>
</dbReference>
<dbReference type="AlphaFoldDB" id="A0A3B3B9T5"/>
<dbReference type="InterPro" id="IPR001304">
    <property type="entry name" value="C-type_lectin-like"/>
</dbReference>
<dbReference type="Proteomes" id="UP000261560">
    <property type="component" value="Unplaced"/>
</dbReference>
<reference evidence="3" key="1">
    <citation type="submission" date="2025-08" db="UniProtKB">
        <authorList>
            <consortium name="Ensembl"/>
        </authorList>
    </citation>
    <scope>IDENTIFICATION</scope>
</reference>
<evidence type="ECO:0000259" key="2">
    <source>
        <dbReference type="PROSITE" id="PS50041"/>
    </source>
</evidence>
<dbReference type="SUPFAM" id="SSF56436">
    <property type="entry name" value="C-type lectin-like"/>
    <property type="match status" value="1"/>
</dbReference>
<dbReference type="Gene3D" id="3.10.100.10">
    <property type="entry name" value="Mannose-Binding Protein A, subunit A"/>
    <property type="match status" value="1"/>
</dbReference>
<protein>
    <recommendedName>
        <fullName evidence="2">C-type lectin domain-containing protein</fullName>
    </recommendedName>
</protein>
<name>A0A3B3B9T5_ORYME</name>
<reference evidence="3" key="2">
    <citation type="submission" date="2025-09" db="UniProtKB">
        <authorList>
            <consortium name="Ensembl"/>
        </authorList>
    </citation>
    <scope>IDENTIFICATION</scope>
</reference>
<evidence type="ECO:0000313" key="4">
    <source>
        <dbReference type="Proteomes" id="UP000261560"/>
    </source>
</evidence>
<evidence type="ECO:0000256" key="1">
    <source>
        <dbReference type="SAM" id="SignalP"/>
    </source>
</evidence>
<proteinExistence type="predicted"/>
<dbReference type="PROSITE" id="PS50041">
    <property type="entry name" value="C_TYPE_LECTIN_2"/>
    <property type="match status" value="1"/>
</dbReference>
<dbReference type="PANTHER" id="PTHR45784">
    <property type="entry name" value="C-TYPE LECTIN DOMAIN FAMILY 20 MEMBER A-RELATED"/>
    <property type="match status" value="1"/>
</dbReference>
<dbReference type="PANTHER" id="PTHR45784:SF3">
    <property type="entry name" value="C-TYPE LECTIN DOMAIN FAMILY 4 MEMBER K-LIKE-RELATED"/>
    <property type="match status" value="1"/>
</dbReference>
<dbReference type="Ensembl" id="ENSOMET00000013335.1">
    <property type="protein sequence ID" value="ENSOMEP00000001942.1"/>
    <property type="gene ID" value="ENSOMEG00000002861.1"/>
</dbReference>
<dbReference type="OMA" id="NEIAWRW"/>
<dbReference type="InterPro" id="IPR016186">
    <property type="entry name" value="C-type_lectin-like/link_sf"/>
</dbReference>
<sequence length="165" mass="19561">MFHCWSLNLFFPTDIFILSSCLHTRQYYFVNQSLNWTEAQTYCRQKHTDLAIIETSEEMDQLMNAVSSAGYSSDFWIGLYNEIAWRWSDGFTGSFTGYTYWSPEDPFHSRSDQIYVNGTKIYKGNKNLTTWRDSNCKTNMTFICYHVKYRCSVRCVCKVKFEYTS</sequence>
<dbReference type="SMART" id="SM00034">
    <property type="entry name" value="CLECT"/>
    <property type="match status" value="1"/>
</dbReference>
<dbReference type="Pfam" id="PF00059">
    <property type="entry name" value="Lectin_C"/>
    <property type="match status" value="1"/>
</dbReference>
<dbReference type="PaxDb" id="30732-ENSOMEP00000001942"/>
<organism evidence="3 4">
    <name type="scientific">Oryzias melastigma</name>
    <name type="common">Marine medaka</name>
    <dbReference type="NCBI Taxonomy" id="30732"/>
    <lineage>
        <taxon>Eukaryota</taxon>
        <taxon>Metazoa</taxon>
        <taxon>Chordata</taxon>
        <taxon>Craniata</taxon>
        <taxon>Vertebrata</taxon>
        <taxon>Euteleostomi</taxon>
        <taxon>Actinopterygii</taxon>
        <taxon>Neopterygii</taxon>
        <taxon>Teleostei</taxon>
        <taxon>Neoteleostei</taxon>
        <taxon>Acanthomorphata</taxon>
        <taxon>Ovalentaria</taxon>
        <taxon>Atherinomorphae</taxon>
        <taxon>Beloniformes</taxon>
        <taxon>Adrianichthyidae</taxon>
        <taxon>Oryziinae</taxon>
        <taxon>Oryzias</taxon>
    </lineage>
</organism>
<feature type="chain" id="PRO_5017404413" description="C-type lectin domain-containing protein" evidence="1">
    <location>
        <begin position="22"/>
        <end position="165"/>
    </location>
</feature>
<evidence type="ECO:0000313" key="3">
    <source>
        <dbReference type="Ensembl" id="ENSOMEP00000001942.1"/>
    </source>
</evidence>
<keyword evidence="1" id="KW-0732">Signal</keyword>